<dbReference type="PANTHER" id="PTHR45526:SF1">
    <property type="entry name" value="TRANSCRIPTIONAL REGULATORY PROTEIN DCUR-RELATED"/>
    <property type="match status" value="1"/>
</dbReference>
<feature type="domain" description="Response regulatory" evidence="3">
    <location>
        <begin position="103"/>
        <end position="219"/>
    </location>
</feature>
<dbReference type="SMART" id="SM00448">
    <property type="entry name" value="REC"/>
    <property type="match status" value="1"/>
</dbReference>
<evidence type="ECO:0000256" key="2">
    <source>
        <dbReference type="SAM" id="MobiDB-lite"/>
    </source>
</evidence>
<dbReference type="EMBL" id="BAABCQ010000002">
    <property type="protein sequence ID" value="GAA3952244.1"/>
    <property type="molecule type" value="Genomic_DNA"/>
</dbReference>
<dbReference type="InterPro" id="IPR011006">
    <property type="entry name" value="CheY-like_superfamily"/>
</dbReference>
<proteinExistence type="predicted"/>
<organism evidence="4 5">
    <name type="scientific">Streptomyces marokkonensis</name>
    <dbReference type="NCBI Taxonomy" id="324855"/>
    <lineage>
        <taxon>Bacteria</taxon>
        <taxon>Bacillati</taxon>
        <taxon>Actinomycetota</taxon>
        <taxon>Actinomycetes</taxon>
        <taxon>Kitasatosporales</taxon>
        <taxon>Streptomycetaceae</taxon>
        <taxon>Streptomyces</taxon>
    </lineage>
</organism>
<dbReference type="Gene3D" id="3.40.50.2300">
    <property type="match status" value="1"/>
</dbReference>
<accession>A0ABP7NQT0</accession>
<dbReference type="CDD" id="cd19925">
    <property type="entry name" value="REC_citrate_TCS"/>
    <property type="match status" value="1"/>
</dbReference>
<dbReference type="SUPFAM" id="SSF52172">
    <property type="entry name" value="CheY-like"/>
    <property type="match status" value="1"/>
</dbReference>
<feature type="modified residue" description="4-aspartylphosphate" evidence="1">
    <location>
        <position position="154"/>
    </location>
</feature>
<feature type="compositionally biased region" description="Low complexity" evidence="2">
    <location>
        <begin position="61"/>
        <end position="91"/>
    </location>
</feature>
<dbReference type="PROSITE" id="PS50110">
    <property type="entry name" value="RESPONSE_REGULATORY"/>
    <property type="match status" value="1"/>
</dbReference>
<comment type="caution">
    <text evidence="4">The sequence shown here is derived from an EMBL/GenBank/DDBJ whole genome shotgun (WGS) entry which is preliminary data.</text>
</comment>
<feature type="compositionally biased region" description="Low complexity" evidence="2">
    <location>
        <begin position="1"/>
        <end position="18"/>
    </location>
</feature>
<gene>
    <name evidence="4" type="ORF">GCM10022384_02330</name>
</gene>
<dbReference type="InterPro" id="IPR051271">
    <property type="entry name" value="2C-system_Tx_regulators"/>
</dbReference>
<protein>
    <recommendedName>
        <fullName evidence="3">Response regulatory domain-containing protein</fullName>
    </recommendedName>
</protein>
<reference evidence="5" key="1">
    <citation type="journal article" date="2019" name="Int. J. Syst. Evol. Microbiol.">
        <title>The Global Catalogue of Microorganisms (GCM) 10K type strain sequencing project: providing services to taxonomists for standard genome sequencing and annotation.</title>
        <authorList>
            <consortium name="The Broad Institute Genomics Platform"/>
            <consortium name="The Broad Institute Genome Sequencing Center for Infectious Disease"/>
            <person name="Wu L."/>
            <person name="Ma J."/>
        </authorList>
    </citation>
    <scope>NUCLEOTIDE SEQUENCE [LARGE SCALE GENOMIC DNA]</scope>
    <source>
        <strain evidence="5">JCM 17027</strain>
    </source>
</reference>
<name>A0ABP7NQT0_9ACTN</name>
<keyword evidence="1" id="KW-0597">Phosphoprotein</keyword>
<dbReference type="InterPro" id="IPR001789">
    <property type="entry name" value="Sig_transdc_resp-reg_receiver"/>
</dbReference>
<feature type="compositionally biased region" description="Low complexity" evidence="2">
    <location>
        <begin position="25"/>
        <end position="53"/>
    </location>
</feature>
<evidence type="ECO:0000313" key="4">
    <source>
        <dbReference type="EMBL" id="GAA3952244.1"/>
    </source>
</evidence>
<evidence type="ECO:0000259" key="3">
    <source>
        <dbReference type="PROSITE" id="PS50110"/>
    </source>
</evidence>
<evidence type="ECO:0000256" key="1">
    <source>
        <dbReference type="PROSITE-ProRule" id="PRU00169"/>
    </source>
</evidence>
<feature type="region of interest" description="Disordered" evidence="2">
    <location>
        <begin position="1"/>
        <end position="91"/>
    </location>
</feature>
<keyword evidence="5" id="KW-1185">Reference proteome</keyword>
<sequence>MTGTSGTAGATGATAWARGAGGAGATDQAGEADGTAWSGTADAGARAGATARAGRAHVTARPRTAGAATTTTTGTAHARTTNGSAHAAATAGPAPHAVDAGIGVLVVDDDFMVARVHRAFVERVQPFRVVGVAGTGEQALAAVGELRPDLVLLDLYLPDVFGLDVIPRLRAAGHDCDVMVISAAREADAVRGAVRHGVVDYLLKPFEFEDLRVRLERYAVQRGRLLGTVVRSQADVDRVLAGAAAPATAAPALPKGMSVETAELVERTLREADGTLSASECAALTGVSRVSARRYLEYFHTVGSADVSLRYGVAGRPERRYGFRGAVTGRVLPPAVRP</sequence>
<dbReference type="PANTHER" id="PTHR45526">
    <property type="entry name" value="TRANSCRIPTIONAL REGULATORY PROTEIN DPIA"/>
    <property type="match status" value="1"/>
</dbReference>
<dbReference type="Pfam" id="PF00072">
    <property type="entry name" value="Response_reg"/>
    <property type="match status" value="1"/>
</dbReference>
<evidence type="ECO:0000313" key="5">
    <source>
        <dbReference type="Proteomes" id="UP001500034"/>
    </source>
</evidence>
<dbReference type="Proteomes" id="UP001500034">
    <property type="component" value="Unassembled WGS sequence"/>
</dbReference>